<evidence type="ECO:0000313" key="4">
    <source>
        <dbReference type="Proteomes" id="UP000007797"/>
    </source>
</evidence>
<dbReference type="InterPro" id="IPR036457">
    <property type="entry name" value="PPM-type-like_dom_sf"/>
</dbReference>
<name>F4Q4E1_CACFS</name>
<gene>
    <name evidence="3" type="ORF">DFA_07984</name>
</gene>
<reference evidence="4" key="1">
    <citation type="journal article" date="2011" name="Genome Res.">
        <title>Phylogeny-wide analysis of social amoeba genomes highlights ancient origins for complex intercellular communication.</title>
        <authorList>
            <person name="Heidel A.J."/>
            <person name="Lawal H.M."/>
            <person name="Felder M."/>
            <person name="Schilde C."/>
            <person name="Helps N.R."/>
            <person name="Tunggal B."/>
            <person name="Rivero F."/>
            <person name="John U."/>
            <person name="Schleicher M."/>
            <person name="Eichinger L."/>
            <person name="Platzer M."/>
            <person name="Noegel A.A."/>
            <person name="Schaap P."/>
            <person name="Gloeckner G."/>
        </authorList>
    </citation>
    <scope>NUCLEOTIDE SEQUENCE [LARGE SCALE GENOMIC DNA]</scope>
    <source>
        <strain evidence="4">SH3</strain>
    </source>
</reference>
<dbReference type="Proteomes" id="UP000007797">
    <property type="component" value="Unassembled WGS sequence"/>
</dbReference>
<dbReference type="GeneID" id="14869811"/>
<feature type="region of interest" description="Disordered" evidence="1">
    <location>
        <begin position="1"/>
        <end position="127"/>
    </location>
</feature>
<protein>
    <submittedName>
        <fullName evidence="3">Protein phosphatase 2C-related protein</fullName>
    </submittedName>
</protein>
<feature type="domain" description="PPM-type phosphatase" evidence="2">
    <location>
        <begin position="226"/>
        <end position="481"/>
    </location>
</feature>
<dbReference type="SUPFAM" id="SSF81606">
    <property type="entry name" value="PP2C-like"/>
    <property type="match status" value="1"/>
</dbReference>
<dbReference type="STRING" id="1054147.F4Q4E1"/>
<dbReference type="OrthoDB" id="60843at2759"/>
<dbReference type="InterPro" id="IPR001932">
    <property type="entry name" value="PPM-type_phosphatase-like_dom"/>
</dbReference>
<dbReference type="KEGG" id="dfa:DFA_07984"/>
<dbReference type="AlphaFoldDB" id="F4Q4E1"/>
<feature type="compositionally biased region" description="Low complexity" evidence="1">
    <location>
        <begin position="64"/>
        <end position="127"/>
    </location>
</feature>
<evidence type="ECO:0000313" key="3">
    <source>
        <dbReference type="EMBL" id="EGG17003.1"/>
    </source>
</evidence>
<organism evidence="3 4">
    <name type="scientific">Cavenderia fasciculata</name>
    <name type="common">Slime mold</name>
    <name type="synonym">Dictyostelium fasciculatum</name>
    <dbReference type="NCBI Taxonomy" id="261658"/>
    <lineage>
        <taxon>Eukaryota</taxon>
        <taxon>Amoebozoa</taxon>
        <taxon>Evosea</taxon>
        <taxon>Eumycetozoa</taxon>
        <taxon>Dictyostelia</taxon>
        <taxon>Acytosteliales</taxon>
        <taxon>Cavenderiaceae</taxon>
        <taxon>Cavenderia</taxon>
    </lineage>
</organism>
<dbReference type="PROSITE" id="PS51746">
    <property type="entry name" value="PPM_2"/>
    <property type="match status" value="1"/>
</dbReference>
<evidence type="ECO:0000256" key="1">
    <source>
        <dbReference type="SAM" id="MobiDB-lite"/>
    </source>
</evidence>
<dbReference type="PANTHER" id="PTHR12320">
    <property type="entry name" value="PROTEIN PHOSPHATASE 2C"/>
    <property type="match status" value="1"/>
</dbReference>
<dbReference type="PANTHER" id="PTHR12320:SF86">
    <property type="entry name" value="PROTEIN PHOSPHATASE 2C-RELATED PROTEIN"/>
    <property type="match status" value="1"/>
</dbReference>
<dbReference type="Gene3D" id="3.60.40.10">
    <property type="entry name" value="PPM-type phosphatase domain"/>
    <property type="match status" value="1"/>
</dbReference>
<dbReference type="InterPro" id="IPR039123">
    <property type="entry name" value="PPTC7"/>
</dbReference>
<accession>F4Q4E1</accession>
<dbReference type="OMA" id="LKKEDCY"/>
<dbReference type="EMBL" id="GL883021">
    <property type="protein sequence ID" value="EGG17003.1"/>
    <property type="molecule type" value="Genomic_DNA"/>
</dbReference>
<keyword evidence="4" id="KW-1185">Reference proteome</keyword>
<dbReference type="SMART" id="SM00332">
    <property type="entry name" value="PP2Cc"/>
    <property type="match status" value="1"/>
</dbReference>
<sequence>MDSPPHLQRQHSLGGLVDSASGGRSATAAASATTSTTTVPFMMTRSNTTIVPLSPSGSHHHHQSGMTTTTTTPTPLLHSNTTHLSSLMVPNNNNNNNSNNTNLNGTSPTTSKLTSSIISGNQHQQQQQNTSVINIDTTMTNDPSTVYLTINGRPSIKLTFTLNGGISTTANNNNNNTTTNTNTNNINNNNNNNQNNINNIINLLIESADQNNQNSIVGNVINNTRKYYFKGLINSIGKQPNMCEDSYFLSADYTAVGVADGVGSWRSVGVDPGEYSRSLMKTSHKLVNNYPCFKPFELIDQSYTQSLSTPGSSTICILKLLSSKMYSGLVGDSSFVLIRKDKIVHRSIEQTHSMEKEKIDNNQIKYKCINIYLFISLLEPNHPFQLGQGSQDKPTSGTYMEHDVLENDIVVIGTDGFFDNIFDEEILEAIKKVESIESFFGHLMELAKKKSTDTTVSTPIASRNSTKGGKIDDITVGCFVISALQNK</sequence>
<dbReference type="RefSeq" id="XP_004355487.1">
    <property type="nucleotide sequence ID" value="XM_004355434.1"/>
</dbReference>
<evidence type="ECO:0000259" key="2">
    <source>
        <dbReference type="PROSITE" id="PS51746"/>
    </source>
</evidence>
<proteinExistence type="predicted"/>
<dbReference type="GO" id="GO:0004722">
    <property type="term" value="F:protein serine/threonine phosphatase activity"/>
    <property type="evidence" value="ECO:0007669"/>
    <property type="project" value="TreeGrafter"/>
</dbReference>
<feature type="compositionally biased region" description="Low complexity" evidence="1">
    <location>
        <begin position="19"/>
        <end position="38"/>
    </location>
</feature>